<feature type="transmembrane region" description="Helical" evidence="6">
    <location>
        <begin position="421"/>
        <end position="442"/>
    </location>
</feature>
<reference evidence="7 8" key="1">
    <citation type="journal article" date="2024" name="Commun. Biol.">
        <title>Comparative genomic analysis of thermophilic fungi reveals convergent evolutionary adaptations and gene losses.</title>
        <authorList>
            <person name="Steindorff A.S."/>
            <person name="Aguilar-Pontes M.V."/>
            <person name="Robinson A.J."/>
            <person name="Andreopoulos B."/>
            <person name="LaButti K."/>
            <person name="Kuo A."/>
            <person name="Mondo S."/>
            <person name="Riley R."/>
            <person name="Otillar R."/>
            <person name="Haridas S."/>
            <person name="Lipzen A."/>
            <person name="Grimwood J."/>
            <person name="Schmutz J."/>
            <person name="Clum A."/>
            <person name="Reid I.D."/>
            <person name="Moisan M.C."/>
            <person name="Butler G."/>
            <person name="Nguyen T.T.M."/>
            <person name="Dewar K."/>
            <person name="Conant G."/>
            <person name="Drula E."/>
            <person name="Henrissat B."/>
            <person name="Hansel C."/>
            <person name="Singer S."/>
            <person name="Hutchinson M.I."/>
            <person name="de Vries R.P."/>
            <person name="Natvig D.O."/>
            <person name="Powell A.J."/>
            <person name="Tsang A."/>
            <person name="Grigoriev I.V."/>
        </authorList>
    </citation>
    <scope>NUCLEOTIDE SEQUENCE [LARGE SCALE GENOMIC DNA]</scope>
    <source>
        <strain evidence="7 8">CBS 620.91</strain>
    </source>
</reference>
<proteinExistence type="predicted"/>
<feature type="transmembrane region" description="Helical" evidence="6">
    <location>
        <begin position="80"/>
        <end position="98"/>
    </location>
</feature>
<feature type="transmembrane region" description="Helical" evidence="6">
    <location>
        <begin position="284"/>
        <end position="308"/>
    </location>
</feature>
<dbReference type="InterPro" id="IPR011701">
    <property type="entry name" value="MFS"/>
</dbReference>
<name>A0ABR3VPN6_HUMIN</name>
<feature type="transmembrane region" description="Helical" evidence="6">
    <location>
        <begin position="358"/>
        <end position="379"/>
    </location>
</feature>
<dbReference type="InterPro" id="IPR036259">
    <property type="entry name" value="MFS_trans_sf"/>
</dbReference>
<evidence type="ECO:0008006" key="9">
    <source>
        <dbReference type="Google" id="ProtNLM"/>
    </source>
</evidence>
<evidence type="ECO:0000256" key="2">
    <source>
        <dbReference type="ARBA" id="ARBA00022692"/>
    </source>
</evidence>
<feature type="transmembrane region" description="Helical" evidence="6">
    <location>
        <begin position="328"/>
        <end position="346"/>
    </location>
</feature>
<feature type="transmembrane region" description="Helical" evidence="6">
    <location>
        <begin position="385"/>
        <end position="409"/>
    </location>
</feature>
<keyword evidence="8" id="KW-1185">Reference proteome</keyword>
<feature type="compositionally biased region" description="Basic and acidic residues" evidence="5">
    <location>
        <begin position="16"/>
        <end position="25"/>
    </location>
</feature>
<dbReference type="PANTHER" id="PTHR10924">
    <property type="entry name" value="MAJOR FACILITATOR SUPERFAMILY PROTEIN-RELATED"/>
    <property type="match status" value="1"/>
</dbReference>
<dbReference type="Pfam" id="PF07690">
    <property type="entry name" value="MFS_1"/>
    <property type="match status" value="1"/>
</dbReference>
<keyword evidence="3 6" id="KW-1133">Transmembrane helix</keyword>
<feature type="transmembrane region" description="Helical" evidence="6">
    <location>
        <begin position="118"/>
        <end position="140"/>
    </location>
</feature>
<evidence type="ECO:0000313" key="7">
    <source>
        <dbReference type="EMBL" id="KAL1842911.1"/>
    </source>
</evidence>
<feature type="transmembrane region" description="Helical" evidence="6">
    <location>
        <begin position="213"/>
        <end position="233"/>
    </location>
</feature>
<dbReference type="EMBL" id="JAZGSY010000029">
    <property type="protein sequence ID" value="KAL1842911.1"/>
    <property type="molecule type" value="Genomic_DNA"/>
</dbReference>
<evidence type="ECO:0000256" key="4">
    <source>
        <dbReference type="ARBA" id="ARBA00023136"/>
    </source>
</evidence>
<feature type="transmembrane region" description="Helical" evidence="6">
    <location>
        <begin position="147"/>
        <end position="165"/>
    </location>
</feature>
<evidence type="ECO:0000256" key="6">
    <source>
        <dbReference type="SAM" id="Phobius"/>
    </source>
</evidence>
<dbReference type="Gene3D" id="1.20.1250.20">
    <property type="entry name" value="MFS general substrate transporter like domains"/>
    <property type="match status" value="2"/>
</dbReference>
<organism evidence="7 8">
    <name type="scientific">Humicola insolens</name>
    <name type="common">Soft-rot fungus</name>
    <dbReference type="NCBI Taxonomy" id="85995"/>
    <lineage>
        <taxon>Eukaryota</taxon>
        <taxon>Fungi</taxon>
        <taxon>Dikarya</taxon>
        <taxon>Ascomycota</taxon>
        <taxon>Pezizomycotina</taxon>
        <taxon>Sordariomycetes</taxon>
        <taxon>Sordariomycetidae</taxon>
        <taxon>Sordariales</taxon>
        <taxon>Chaetomiaceae</taxon>
        <taxon>Mycothermus</taxon>
    </lineage>
</organism>
<evidence type="ECO:0000313" key="8">
    <source>
        <dbReference type="Proteomes" id="UP001583172"/>
    </source>
</evidence>
<feature type="transmembrane region" description="Helical" evidence="6">
    <location>
        <begin position="245"/>
        <end position="263"/>
    </location>
</feature>
<feature type="region of interest" description="Disordered" evidence="5">
    <location>
        <begin position="1"/>
        <end position="30"/>
    </location>
</feature>
<dbReference type="PANTHER" id="PTHR10924:SF6">
    <property type="entry name" value="SOLUTE CARRIER FAMILY 49 MEMBER A3"/>
    <property type="match status" value="1"/>
</dbReference>
<evidence type="ECO:0000256" key="1">
    <source>
        <dbReference type="ARBA" id="ARBA00004141"/>
    </source>
</evidence>
<feature type="transmembrane region" description="Helical" evidence="6">
    <location>
        <begin position="454"/>
        <end position="478"/>
    </location>
</feature>
<evidence type="ECO:0000256" key="3">
    <source>
        <dbReference type="ARBA" id="ARBA00022989"/>
    </source>
</evidence>
<comment type="subcellular location">
    <subcellularLocation>
        <location evidence="1">Membrane</location>
        <topology evidence="1">Multi-pass membrane protein</topology>
    </subcellularLocation>
</comment>
<comment type="caution">
    <text evidence="7">The sequence shown here is derived from an EMBL/GenBank/DDBJ whole genome shotgun (WGS) entry which is preliminary data.</text>
</comment>
<dbReference type="InterPro" id="IPR049680">
    <property type="entry name" value="FLVCR1-2_SLC49-like"/>
</dbReference>
<dbReference type="Proteomes" id="UP001583172">
    <property type="component" value="Unassembled WGS sequence"/>
</dbReference>
<keyword evidence="2 6" id="KW-0812">Transmembrane</keyword>
<sequence length="504" mass="53207">MAGNSRQWQREAGAGFDKEKTREGSCSDDGVVAETVDNVAIEMDAVTSRGTGPAAADPGSEPTALPSACETEYRVYKRRWFGLLQLTLLNIIVSWDWLTFAPVASHAARYFDTTETVVNWLSTSFMFAFTFATPAVIYLLHLGPKPSIATSAGLVLVGNWIRYAGAHSTSGGIFGVVMFGQILTGFAQALVLPAPARYSDLWFTHRGRVAATAFSSLANPLGGALGQLIVPFWVNQPSDVPRMVLYMSIISSVCAIPAFFIPAKPPSPAAPSSETPKLSLRSSAAALAGQLEFWLLAFPFAVYVGLFNSLSSLINQILLPYGFNDEEAGIAGALLIAVGLVAAAVSSPIIDRTKSFLAAVRTAVPLIAASYLAFVWMPATRSVAGPYVVMAILGAASFSLVPVAVEYLVELTHPVSPAVTSTLAWSSGQLLGGVFIIVAGALKAGEDGDPPGNMYDALVFHAVLAMVAAVPPLCLGLFGRGDKLLLRRVRSDEGSGRSSVEEGK</sequence>
<keyword evidence="4 6" id="KW-0472">Membrane</keyword>
<gene>
    <name evidence="7" type="ORF">VTJ49DRAFT_3699</name>
</gene>
<feature type="transmembrane region" description="Helical" evidence="6">
    <location>
        <begin position="171"/>
        <end position="192"/>
    </location>
</feature>
<evidence type="ECO:0000256" key="5">
    <source>
        <dbReference type="SAM" id="MobiDB-lite"/>
    </source>
</evidence>
<dbReference type="SUPFAM" id="SSF103473">
    <property type="entry name" value="MFS general substrate transporter"/>
    <property type="match status" value="1"/>
</dbReference>
<accession>A0ABR3VPN6</accession>
<protein>
    <recommendedName>
        <fullName evidence="9">Major facilitator superfamily transporter</fullName>
    </recommendedName>
</protein>